<sequence>MSAASDAPPAYDAKSLPGFQIASAPSAKNSDQEKHIQEIIKRVDEFEKQNPGVIAKNILDALKTVNIDAAEALIDLPKHVKSINTAFEDISHVLGRLDSKNYRKKKDDGSPDGDYIPKFQNDWNAIHAEFTKQLGKSREVATDSYQRAKEFRQMYVPMFKNDNVPLDAKKKELEHFMKKLETSQATAKDVCDGFMEIPRRIREIKSRIEYSLNDVNGNLEEKIARLRRDIEQLDEKLGKYEQVAKVATYVAAGGAVACVVGAAMTASVILAPFAVIPVVAGAIVGTVASLVAIGYATAGLVTEAEREDKVKELTQILKDKDEFVKLRGDVDKALQQCDSLCIRILAIASVWSLIRTQCQAIHGHMTTAQEGPTQYSFDPSMELAIQPYAELENLLFYYAANVAATDPGGK</sequence>
<comment type="caution">
    <text evidence="3">The sequence shown here is derived from an EMBL/GenBank/DDBJ whole genome shotgun (WGS) entry which is preliminary data.</text>
</comment>
<protein>
    <submittedName>
        <fullName evidence="3">Uncharacterized protein</fullName>
    </submittedName>
</protein>
<proteinExistence type="predicted"/>
<reference evidence="3 4" key="1">
    <citation type="journal article" date="2018" name="Evol. Lett.">
        <title>Horizontal gene cluster transfer increased hallucinogenic mushroom diversity.</title>
        <authorList>
            <person name="Reynolds H.T."/>
            <person name="Vijayakumar V."/>
            <person name="Gluck-Thaler E."/>
            <person name="Korotkin H.B."/>
            <person name="Matheny P.B."/>
            <person name="Slot J.C."/>
        </authorList>
    </citation>
    <scope>NUCLEOTIDE SEQUENCE [LARGE SCALE GENOMIC DNA]</scope>
    <source>
        <strain evidence="3 4">2629</strain>
    </source>
</reference>
<evidence type="ECO:0000313" key="3">
    <source>
        <dbReference type="EMBL" id="PPR05332.1"/>
    </source>
</evidence>
<name>A0A409YQQ8_9AGAR</name>
<evidence type="ECO:0000313" key="4">
    <source>
        <dbReference type="Proteomes" id="UP000284842"/>
    </source>
</evidence>
<accession>A0A409YQQ8</accession>
<dbReference type="EMBL" id="NHTK01000815">
    <property type="protein sequence ID" value="PPR05332.1"/>
    <property type="molecule type" value="Genomic_DNA"/>
</dbReference>
<keyword evidence="2" id="KW-0472">Membrane</keyword>
<dbReference type="OrthoDB" id="2976183at2759"/>
<evidence type="ECO:0000256" key="1">
    <source>
        <dbReference type="SAM" id="Coils"/>
    </source>
</evidence>
<dbReference type="InParanoid" id="A0A409YQQ8"/>
<dbReference type="SUPFAM" id="SSF58100">
    <property type="entry name" value="Bacterial hemolysins"/>
    <property type="match status" value="1"/>
</dbReference>
<dbReference type="Proteomes" id="UP000284842">
    <property type="component" value="Unassembled WGS sequence"/>
</dbReference>
<feature type="transmembrane region" description="Helical" evidence="2">
    <location>
        <begin position="246"/>
        <end position="270"/>
    </location>
</feature>
<organism evidence="3 4">
    <name type="scientific">Panaeolus cyanescens</name>
    <dbReference type="NCBI Taxonomy" id="181874"/>
    <lineage>
        <taxon>Eukaryota</taxon>
        <taxon>Fungi</taxon>
        <taxon>Dikarya</taxon>
        <taxon>Basidiomycota</taxon>
        <taxon>Agaricomycotina</taxon>
        <taxon>Agaricomycetes</taxon>
        <taxon>Agaricomycetidae</taxon>
        <taxon>Agaricales</taxon>
        <taxon>Agaricineae</taxon>
        <taxon>Galeropsidaceae</taxon>
        <taxon>Panaeolus</taxon>
    </lineage>
</organism>
<keyword evidence="2" id="KW-0812">Transmembrane</keyword>
<keyword evidence="4" id="KW-1185">Reference proteome</keyword>
<evidence type="ECO:0000256" key="2">
    <source>
        <dbReference type="SAM" id="Phobius"/>
    </source>
</evidence>
<feature type="coiled-coil region" evidence="1">
    <location>
        <begin position="216"/>
        <end position="243"/>
    </location>
</feature>
<keyword evidence="1" id="KW-0175">Coiled coil</keyword>
<keyword evidence="2" id="KW-1133">Transmembrane helix</keyword>
<feature type="transmembrane region" description="Helical" evidence="2">
    <location>
        <begin position="276"/>
        <end position="301"/>
    </location>
</feature>
<dbReference type="Gene3D" id="1.20.1170.10">
    <property type="match status" value="1"/>
</dbReference>
<dbReference type="AlphaFoldDB" id="A0A409YQQ8"/>
<gene>
    <name evidence="3" type="ORF">CVT24_008051</name>
</gene>